<dbReference type="AlphaFoldDB" id="A0AA88H4W9"/>
<feature type="compositionally biased region" description="Basic and acidic residues" evidence="2">
    <location>
        <begin position="508"/>
        <end position="518"/>
    </location>
</feature>
<accession>A0AA88H4W9</accession>
<name>A0AA88H4W9_ARTSF</name>
<keyword evidence="4" id="KW-1185">Reference proteome</keyword>
<evidence type="ECO:0000256" key="1">
    <source>
        <dbReference type="SAM" id="Coils"/>
    </source>
</evidence>
<feature type="coiled-coil region" evidence="1">
    <location>
        <begin position="264"/>
        <end position="354"/>
    </location>
</feature>
<reference evidence="3" key="1">
    <citation type="submission" date="2023-07" db="EMBL/GenBank/DDBJ databases">
        <title>Chromosome-level genome assembly of Artemia franciscana.</title>
        <authorList>
            <person name="Jo E."/>
        </authorList>
    </citation>
    <scope>NUCLEOTIDE SEQUENCE</scope>
    <source>
        <tissue evidence="3">Whole body</tissue>
    </source>
</reference>
<proteinExistence type="predicted"/>
<organism evidence="3 4">
    <name type="scientific">Artemia franciscana</name>
    <name type="common">Brine shrimp</name>
    <name type="synonym">Artemia sanfranciscana</name>
    <dbReference type="NCBI Taxonomy" id="6661"/>
    <lineage>
        <taxon>Eukaryota</taxon>
        <taxon>Metazoa</taxon>
        <taxon>Ecdysozoa</taxon>
        <taxon>Arthropoda</taxon>
        <taxon>Crustacea</taxon>
        <taxon>Branchiopoda</taxon>
        <taxon>Anostraca</taxon>
        <taxon>Artemiidae</taxon>
        <taxon>Artemia</taxon>
    </lineage>
</organism>
<comment type="caution">
    <text evidence="3">The sequence shown here is derived from an EMBL/GenBank/DDBJ whole genome shotgun (WGS) entry which is preliminary data.</text>
</comment>
<feature type="region of interest" description="Disordered" evidence="2">
    <location>
        <begin position="1"/>
        <end position="30"/>
    </location>
</feature>
<dbReference type="EMBL" id="JAVRJZ010000021">
    <property type="protein sequence ID" value="KAK2704918.1"/>
    <property type="molecule type" value="Genomic_DNA"/>
</dbReference>
<evidence type="ECO:0000313" key="3">
    <source>
        <dbReference type="EMBL" id="KAK2704918.1"/>
    </source>
</evidence>
<evidence type="ECO:0000256" key="2">
    <source>
        <dbReference type="SAM" id="MobiDB-lite"/>
    </source>
</evidence>
<feature type="coiled-coil region" evidence="1">
    <location>
        <begin position="441"/>
        <end position="468"/>
    </location>
</feature>
<keyword evidence="1" id="KW-0175">Coiled coil</keyword>
<feature type="compositionally biased region" description="Polar residues" evidence="2">
    <location>
        <begin position="20"/>
        <end position="30"/>
    </location>
</feature>
<evidence type="ECO:0000313" key="4">
    <source>
        <dbReference type="Proteomes" id="UP001187531"/>
    </source>
</evidence>
<gene>
    <name evidence="3" type="ORF">QYM36_017085</name>
</gene>
<feature type="region of interest" description="Disordered" evidence="2">
    <location>
        <begin position="403"/>
        <end position="436"/>
    </location>
</feature>
<feature type="compositionally biased region" description="Polar residues" evidence="2">
    <location>
        <begin position="490"/>
        <end position="502"/>
    </location>
</feature>
<feature type="region of interest" description="Disordered" evidence="2">
    <location>
        <begin position="489"/>
        <end position="518"/>
    </location>
</feature>
<sequence length="518" mass="59229">MPGQLPKQDEAGEEEAGRASPSSDRSSPIDNTEKMQMLRAMKDQLIANRTTISEKDIQLDEAKQLVALARQETEDMRVINEKLVNQNKQLQNRVIVTREMSQLGKQMAQLKDLEVKSLKVEIHGLMEKIRLLNNKVENKTCDVLVESDAHQNLQMQLKVIEEESKKQAAFITKLEQDCLYPLTAGNPLSEKLFVMNGLFLELEKDDNEMSFLELVGERITSLLAPEKEESLTENNFSLHACFKTIHEEEASPVVLNARNALLFIKDLLINRRKLESEVQSLKEVNNQLKLTMLEQERELSSINIELTSAWGMINKVKNQHGILYNAREAHRHDLREKRKLLTKLKEELEFSHKKLLSLRIMNKESEAEFQSMRDERESRILEDNAVKVVEAVKIVEEMVPEKPEELDGTDTPIFIDSPSSEESRIASPTESEALPSNDEIVDTESIKILDKEERLKLLEDQCKFLYARVLRSTHRSILLAERLSALHDQYGSNEESATSKASTPAPETPKERTPPKSE</sequence>
<feature type="coiled-coil region" evidence="1">
    <location>
        <begin position="52"/>
        <end position="135"/>
    </location>
</feature>
<dbReference type="Proteomes" id="UP001187531">
    <property type="component" value="Unassembled WGS sequence"/>
</dbReference>
<protein>
    <submittedName>
        <fullName evidence="3">Uncharacterized protein</fullName>
    </submittedName>
</protein>
<dbReference type="EMBL" id="JAVRJZ010000021">
    <property type="protein sequence ID" value="KAK2704917.1"/>
    <property type="molecule type" value="Genomic_DNA"/>
</dbReference>